<evidence type="ECO:0000313" key="3">
    <source>
        <dbReference type="Proteomes" id="UP000249794"/>
    </source>
</evidence>
<dbReference type="InterPro" id="IPR051465">
    <property type="entry name" value="Cell_Envelope_Struct_Comp"/>
</dbReference>
<dbReference type="PANTHER" id="PTHR43308:SF5">
    <property type="entry name" value="S-LAYER PROTEIN _ PEPTIDOGLYCAN ENDO-BETA-N-ACETYLGLUCOSAMINIDASE"/>
    <property type="match status" value="1"/>
</dbReference>
<dbReference type="Pfam" id="PF00395">
    <property type="entry name" value="SLH"/>
    <property type="match status" value="4"/>
</dbReference>
<gene>
    <name evidence="2" type="ORF">DCF15_02995</name>
</gene>
<reference evidence="2 3" key="2">
    <citation type="submission" date="2018-06" db="EMBL/GenBank/DDBJ databases">
        <title>Metagenomic assembly of (sub)arctic Cyanobacteria and their associated microbiome from non-axenic cultures.</title>
        <authorList>
            <person name="Baurain D."/>
        </authorList>
    </citation>
    <scope>NUCLEOTIDE SEQUENCE [LARGE SCALE GENOMIC DNA]</scope>
    <source>
        <strain evidence="2">ULC027bin1</strain>
    </source>
</reference>
<sequence length="300" mass="32564">PNAPMTRVQAVVALVNGLALGNGRSESLLVYSDRAQIPSYAIEPVAVATERQIVVGYPDPYTLRPLEPITRAETTALVHQALVAADKTPRILSPFIVEADTAAPNFIDLPAQHWARDFIDPLVQKGWLSGFRDGSFQPDAPMTRAQFAALLAGAFSPEPKRPAVRFRDVPDDFWAAAVIQKAYRAKFISGFPDLTFDPNFPLTKLQALLALVSGLALRSVSTPEARSLSRYTDATTIPSYATSAISTATQLGLVFNYPTLTELRPNRSASRAEVSAMVYRALVLAGTMPPIPSPYQVLLD</sequence>
<feature type="domain" description="SLH" evidence="1">
    <location>
        <begin position="102"/>
        <end position="165"/>
    </location>
</feature>
<proteinExistence type="predicted"/>
<dbReference type="PANTHER" id="PTHR43308">
    <property type="entry name" value="OUTER MEMBRANE PROTEIN ALPHA-RELATED"/>
    <property type="match status" value="1"/>
</dbReference>
<dbReference type="PROSITE" id="PS51272">
    <property type="entry name" value="SLH"/>
    <property type="match status" value="4"/>
</dbReference>
<comment type="caution">
    <text evidence="2">The sequence shown here is derived from an EMBL/GenBank/DDBJ whole genome shotgun (WGS) entry which is preliminary data.</text>
</comment>
<dbReference type="InterPro" id="IPR001119">
    <property type="entry name" value="SLH_dom"/>
</dbReference>
<dbReference type="Proteomes" id="UP000249794">
    <property type="component" value="Unassembled WGS sequence"/>
</dbReference>
<evidence type="ECO:0000313" key="2">
    <source>
        <dbReference type="EMBL" id="PZO59892.1"/>
    </source>
</evidence>
<dbReference type="EMBL" id="QBMP01000016">
    <property type="protein sequence ID" value="PZO59892.1"/>
    <property type="molecule type" value="Genomic_DNA"/>
</dbReference>
<dbReference type="AlphaFoldDB" id="A0A2W4XVT7"/>
<accession>A0A2W4XVT7</accession>
<protein>
    <submittedName>
        <fullName evidence="2">Nitrous oxidase accessory protein</fullName>
    </submittedName>
</protein>
<feature type="domain" description="SLH" evidence="1">
    <location>
        <begin position="28"/>
        <end position="92"/>
    </location>
</feature>
<evidence type="ECO:0000259" key="1">
    <source>
        <dbReference type="PROSITE" id="PS51272"/>
    </source>
</evidence>
<reference evidence="3" key="1">
    <citation type="submission" date="2018-04" db="EMBL/GenBank/DDBJ databases">
        <authorList>
            <person name="Cornet L."/>
        </authorList>
    </citation>
    <scope>NUCLEOTIDE SEQUENCE [LARGE SCALE GENOMIC DNA]</scope>
</reference>
<feature type="domain" description="SLH" evidence="1">
    <location>
        <begin position="166"/>
        <end position="225"/>
    </location>
</feature>
<organism evidence="2 3">
    <name type="scientific">Phormidesmis priestleyi</name>
    <dbReference type="NCBI Taxonomy" id="268141"/>
    <lineage>
        <taxon>Bacteria</taxon>
        <taxon>Bacillati</taxon>
        <taxon>Cyanobacteriota</taxon>
        <taxon>Cyanophyceae</taxon>
        <taxon>Leptolyngbyales</taxon>
        <taxon>Leptolyngbyaceae</taxon>
        <taxon>Phormidesmis</taxon>
    </lineage>
</organism>
<feature type="domain" description="SLH" evidence="1">
    <location>
        <begin position="228"/>
        <end position="292"/>
    </location>
</feature>
<name>A0A2W4XVT7_9CYAN</name>
<feature type="non-terminal residue" evidence="2">
    <location>
        <position position="1"/>
    </location>
</feature>